<keyword evidence="4" id="KW-1185">Reference proteome</keyword>
<dbReference type="InterPro" id="IPR029052">
    <property type="entry name" value="Metallo-depent_PP-like"/>
</dbReference>
<comment type="caution">
    <text evidence="3">The sequence shown here is derived from an EMBL/GenBank/DDBJ whole genome shotgun (WGS) entry which is preliminary data.</text>
</comment>
<evidence type="ECO:0000313" key="3">
    <source>
        <dbReference type="EMBL" id="GLY66966.1"/>
    </source>
</evidence>
<evidence type="ECO:0000313" key="4">
    <source>
        <dbReference type="Proteomes" id="UP001165136"/>
    </source>
</evidence>
<evidence type="ECO:0000259" key="2">
    <source>
        <dbReference type="SMART" id="SM00854"/>
    </source>
</evidence>
<organism evidence="3 4">
    <name type="scientific">Amycolatopsis taiwanensis</name>
    <dbReference type="NCBI Taxonomy" id="342230"/>
    <lineage>
        <taxon>Bacteria</taxon>
        <taxon>Bacillati</taxon>
        <taxon>Actinomycetota</taxon>
        <taxon>Actinomycetes</taxon>
        <taxon>Pseudonocardiales</taxon>
        <taxon>Pseudonocardiaceae</taxon>
        <taxon>Amycolatopsis</taxon>
    </lineage>
</organism>
<dbReference type="EMBL" id="BSTI01000007">
    <property type="protein sequence ID" value="GLY66966.1"/>
    <property type="molecule type" value="Genomic_DNA"/>
</dbReference>
<gene>
    <name evidence="3" type="ORF">Atai01_35850</name>
</gene>
<dbReference type="Gene3D" id="3.60.21.10">
    <property type="match status" value="1"/>
</dbReference>
<reference evidence="3" key="1">
    <citation type="submission" date="2023-03" db="EMBL/GenBank/DDBJ databases">
        <title>Amycolatopsis taiwanensis NBRC 103393.</title>
        <authorList>
            <person name="Ichikawa N."/>
            <person name="Sato H."/>
            <person name="Tonouchi N."/>
        </authorList>
    </citation>
    <scope>NUCLEOTIDE SEQUENCE</scope>
    <source>
        <strain evidence="3">NBRC 103393</strain>
    </source>
</reference>
<dbReference type="CDD" id="cd07381">
    <property type="entry name" value="MPP_CapA"/>
    <property type="match status" value="1"/>
</dbReference>
<evidence type="ECO:0000256" key="1">
    <source>
        <dbReference type="ARBA" id="ARBA00005662"/>
    </source>
</evidence>
<comment type="similarity">
    <text evidence="1">Belongs to the CapA family.</text>
</comment>
<protein>
    <submittedName>
        <fullName evidence="3">Polyglutamine synthesis accessory protein</fullName>
    </submittedName>
</protein>
<dbReference type="Pfam" id="PF09587">
    <property type="entry name" value="PGA_cap"/>
    <property type="match status" value="1"/>
</dbReference>
<dbReference type="SUPFAM" id="SSF56300">
    <property type="entry name" value="Metallo-dependent phosphatases"/>
    <property type="match status" value="1"/>
</dbReference>
<dbReference type="Proteomes" id="UP001165136">
    <property type="component" value="Unassembled WGS sequence"/>
</dbReference>
<proteinExistence type="inferred from homology"/>
<dbReference type="PANTHER" id="PTHR33393:SF11">
    <property type="entry name" value="POLYGLUTAMINE SYNTHESIS ACCESSORY PROTEIN RV0574C-RELATED"/>
    <property type="match status" value="1"/>
</dbReference>
<dbReference type="SMART" id="SM00854">
    <property type="entry name" value="PGA_cap"/>
    <property type="match status" value="1"/>
</dbReference>
<accession>A0A9W6VHZ2</accession>
<dbReference type="InterPro" id="IPR019079">
    <property type="entry name" value="Capsule_synth_CapA"/>
</dbReference>
<dbReference type="RefSeq" id="WP_285487587.1">
    <property type="nucleotide sequence ID" value="NZ_BSTI01000007.1"/>
</dbReference>
<dbReference type="InterPro" id="IPR052169">
    <property type="entry name" value="CW_Biosynth-Accessory"/>
</dbReference>
<dbReference type="PANTHER" id="PTHR33393">
    <property type="entry name" value="POLYGLUTAMINE SYNTHESIS ACCESSORY PROTEIN RV0574C-RELATED"/>
    <property type="match status" value="1"/>
</dbReference>
<dbReference type="AlphaFoldDB" id="A0A9W6VHZ2"/>
<sequence>MVTVLLCGDVMLGRGVDQILPHPGDPALVERFVTDARVYVKLAEQANGPIPRPADFAWPWGEALRLLDELAPDVRVLNLETGITADGEFDRGKAVHYRMSPGNVGCLSAVRPDVCVLANNHVLDFGSAGLTDTLCALSAAGLRGTGAGHDAAEAVRPAVAEVQSGRRVVVAAAGMESAGVPADWAARPDRPGIAFLPDLSDRSADELADRVQAVKGRGDIGIASLHWGPNWGYDVGASEVRFAHRLVERGVDIVYGHSSHHPRPIEVYRGRLVLYGCGDTVDDYEGIRGYEEYRDDLRLLYFATLDAGELISLRMAPMRARNLRLEHAPGADAEWLRATVDHISRRFSTRVERDADGLLTAHPR</sequence>
<name>A0A9W6VHZ2_9PSEU</name>
<feature type="domain" description="Capsule synthesis protein CapA" evidence="2">
    <location>
        <begin position="3"/>
        <end position="284"/>
    </location>
</feature>